<feature type="region of interest" description="Disordered" evidence="1">
    <location>
        <begin position="1"/>
        <end position="65"/>
    </location>
</feature>
<evidence type="ECO:0000256" key="1">
    <source>
        <dbReference type="SAM" id="MobiDB-lite"/>
    </source>
</evidence>
<evidence type="ECO:0000313" key="2">
    <source>
        <dbReference type="EMBL" id="KAF9959264.1"/>
    </source>
</evidence>
<accession>A0A9P6M122</accession>
<protein>
    <submittedName>
        <fullName evidence="2">Uncharacterized protein</fullName>
    </submittedName>
</protein>
<dbReference type="OrthoDB" id="2447116at2759"/>
<name>A0A9P6M122_9FUNG</name>
<feature type="compositionally biased region" description="Basic residues" evidence="1">
    <location>
        <begin position="24"/>
        <end position="37"/>
    </location>
</feature>
<keyword evidence="3" id="KW-1185">Reference proteome</keyword>
<dbReference type="AlphaFoldDB" id="A0A9P6M122"/>
<gene>
    <name evidence="2" type="ORF">BGZ65_000612</name>
</gene>
<organism evidence="2 3">
    <name type="scientific">Modicella reniformis</name>
    <dbReference type="NCBI Taxonomy" id="1440133"/>
    <lineage>
        <taxon>Eukaryota</taxon>
        <taxon>Fungi</taxon>
        <taxon>Fungi incertae sedis</taxon>
        <taxon>Mucoromycota</taxon>
        <taxon>Mortierellomycotina</taxon>
        <taxon>Mortierellomycetes</taxon>
        <taxon>Mortierellales</taxon>
        <taxon>Mortierellaceae</taxon>
        <taxon>Modicella</taxon>
    </lineage>
</organism>
<evidence type="ECO:0000313" key="3">
    <source>
        <dbReference type="Proteomes" id="UP000749646"/>
    </source>
</evidence>
<dbReference type="EMBL" id="JAAAHW010006514">
    <property type="protein sequence ID" value="KAF9959264.1"/>
    <property type="molecule type" value="Genomic_DNA"/>
</dbReference>
<dbReference type="Proteomes" id="UP000749646">
    <property type="component" value="Unassembled WGS sequence"/>
</dbReference>
<reference evidence="2" key="1">
    <citation type="journal article" date="2020" name="Fungal Divers.">
        <title>Resolving the Mortierellaceae phylogeny through synthesis of multi-gene phylogenetics and phylogenomics.</title>
        <authorList>
            <person name="Vandepol N."/>
            <person name="Liber J."/>
            <person name="Desiro A."/>
            <person name="Na H."/>
            <person name="Kennedy M."/>
            <person name="Barry K."/>
            <person name="Grigoriev I.V."/>
            <person name="Miller A.N."/>
            <person name="O'Donnell K."/>
            <person name="Stajich J.E."/>
            <person name="Bonito G."/>
        </authorList>
    </citation>
    <scope>NUCLEOTIDE SEQUENCE</scope>
    <source>
        <strain evidence="2">MES-2147</strain>
    </source>
</reference>
<proteinExistence type="predicted"/>
<sequence>MRLCRDLPRRGSVKPALEKMEVKKSKKQPKQKIKGHTHLSFEMGSATEEDKDPNTIKKGRKRTPGNLIGDVLNSNFATVTMNEGTIHHRLQRGLQQNYHADDHLELSQHIESTIEGLVKINTDLIRCGSLATLNFINENEIMATRPSIDPTSEDV</sequence>
<comment type="caution">
    <text evidence="2">The sequence shown here is derived from an EMBL/GenBank/DDBJ whole genome shotgun (WGS) entry which is preliminary data.</text>
</comment>